<dbReference type="OrthoDB" id="10028183at2759"/>
<feature type="compositionally biased region" description="Polar residues" evidence="2">
    <location>
        <begin position="447"/>
        <end position="456"/>
    </location>
</feature>
<dbReference type="KEGG" id="nlo:107216636"/>
<feature type="region of interest" description="Disordered" evidence="2">
    <location>
        <begin position="270"/>
        <end position="340"/>
    </location>
</feature>
<evidence type="ECO:0000259" key="3">
    <source>
        <dbReference type="Pfam" id="PF14160"/>
    </source>
</evidence>
<gene>
    <name evidence="5 6" type="primary">LOC107216636</name>
</gene>
<proteinExistence type="inferred from homology"/>
<feature type="compositionally biased region" description="Polar residues" evidence="2">
    <location>
        <begin position="329"/>
        <end position="340"/>
    </location>
</feature>
<reference evidence="5" key="1">
    <citation type="submission" date="2025-04" db="UniProtKB">
        <authorList>
            <consortium name="RefSeq"/>
        </authorList>
    </citation>
    <scope>IDENTIFICATION</scope>
    <source>
        <tissue evidence="6">Thorax and Abdomen</tissue>
        <tissue evidence="5">Whole body</tissue>
    </source>
</reference>
<feature type="region of interest" description="Disordered" evidence="2">
    <location>
        <begin position="211"/>
        <end position="253"/>
    </location>
</feature>
<feature type="region of interest" description="Disordered" evidence="2">
    <location>
        <begin position="154"/>
        <end position="196"/>
    </location>
</feature>
<organism evidence="4 5">
    <name type="scientific">Neodiprion lecontei</name>
    <name type="common">Redheaded pine sawfly</name>
    <dbReference type="NCBI Taxonomy" id="441921"/>
    <lineage>
        <taxon>Eukaryota</taxon>
        <taxon>Metazoa</taxon>
        <taxon>Ecdysozoa</taxon>
        <taxon>Arthropoda</taxon>
        <taxon>Hexapoda</taxon>
        <taxon>Insecta</taxon>
        <taxon>Pterygota</taxon>
        <taxon>Neoptera</taxon>
        <taxon>Endopterygota</taxon>
        <taxon>Hymenoptera</taxon>
        <taxon>Tenthredinoidea</taxon>
        <taxon>Diprionidae</taxon>
        <taxon>Diprioninae</taxon>
        <taxon>Neodiprion</taxon>
    </lineage>
</organism>
<dbReference type="PANTHER" id="PTHR14758">
    <property type="entry name" value="AGAP005440-PA"/>
    <property type="match status" value="1"/>
</dbReference>
<dbReference type="Pfam" id="PF14160">
    <property type="entry name" value="FAM110_C"/>
    <property type="match status" value="1"/>
</dbReference>
<sequence length="627" mass="68905">MMTAMARLPCKQTLPSQQSGVNSFGTRGYWDTQVMQPTQTAQTNQQPQLATTLYVRSNRHQGDYAGKRKSAVELLQESKAFYVKSETVLDRKQELKNSGHLQVSQLTAPGAPPRLLRKCSNAGTCTIQPTSPQLPTPLTPPCCWSNCHDQDRPDGLLSPQRSLPPPTLPPKSPRLVPVPQRRTISGPPSGNGSDQLQTKLRRLLNTDSKENVFFPDTAPPPSPLAQGNRVATREDKFRYSPGGPASVSCREDDRNLHGVPLDICFKFGRSNSHSHSSGRSGKKSSNSSPAETTVCHKSLPDLHCTSTRSRASLSPHSSSKSSSKPSASGQQQTINNCPDCETSSDYSEHSFKRDASCYQSSRHIKRSLGSGGGDASSVLSSGGRTQKSSGSSKLSHGATARDSGGSSGHCTHRSEPPPRIQDCWSHIRRDSGASTQHSTEKDRSRKSSYGSCTPQSMVRPYTPDSESSNSQTDFSPTRNSRFSDSWKEERGRPILRSKSDISDRYWRHDNIRSNKSTHPTRSVAQLEIFFDRLGLDSDNYHRITDPDSKSSSPVFFDSVSSVDSALGLYSWAGNNQTNQWQNNNCSIGRGGNDDCNQKPSDPPSIVERNARIIKWLCQCRKVQFGYS</sequence>
<dbReference type="InParanoid" id="A0A6J0B5C9"/>
<evidence type="ECO:0000313" key="4">
    <source>
        <dbReference type="Proteomes" id="UP000829291"/>
    </source>
</evidence>
<feature type="compositionally biased region" description="Low complexity" evidence="2">
    <location>
        <begin position="270"/>
        <end position="288"/>
    </location>
</feature>
<feature type="compositionally biased region" description="Low complexity" evidence="2">
    <location>
        <begin position="306"/>
        <end position="328"/>
    </location>
</feature>
<feature type="domain" description="Centrosome-associated FAM110 C-terminal" evidence="3">
    <location>
        <begin position="513"/>
        <end position="621"/>
    </location>
</feature>
<dbReference type="AlphaFoldDB" id="A0A6J0B5C9"/>
<feature type="compositionally biased region" description="Polar residues" evidence="2">
    <location>
        <begin position="464"/>
        <end position="483"/>
    </location>
</feature>
<feature type="compositionally biased region" description="Polar residues" evidence="2">
    <location>
        <begin position="377"/>
        <end position="394"/>
    </location>
</feature>
<name>A0A6J0B5C9_NEOLC</name>
<dbReference type="InterPro" id="IPR025740">
    <property type="entry name" value="FAM110"/>
</dbReference>
<dbReference type="Proteomes" id="UP000829291">
    <property type="component" value="Chromosome 3"/>
</dbReference>
<dbReference type="FunCoup" id="A0A6J0B5C9">
    <property type="interactions" value="2"/>
</dbReference>
<dbReference type="RefSeq" id="XP_015509372.1">
    <property type="nucleotide sequence ID" value="XM_015653886.1"/>
</dbReference>
<feature type="compositionally biased region" description="Polar residues" evidence="2">
    <location>
        <begin position="13"/>
        <end position="22"/>
    </location>
</feature>
<feature type="region of interest" description="Disordered" evidence="2">
    <location>
        <begin position="365"/>
        <end position="491"/>
    </location>
</feature>
<dbReference type="InterPro" id="IPR025741">
    <property type="entry name" value="FAM110_C"/>
</dbReference>
<evidence type="ECO:0000256" key="1">
    <source>
        <dbReference type="ARBA" id="ARBA00010576"/>
    </source>
</evidence>
<evidence type="ECO:0000313" key="6">
    <source>
        <dbReference type="RefSeq" id="XP_046591469.1"/>
    </source>
</evidence>
<feature type="compositionally biased region" description="Polar residues" evidence="2">
    <location>
        <begin position="182"/>
        <end position="196"/>
    </location>
</feature>
<dbReference type="RefSeq" id="XP_046591469.1">
    <property type="nucleotide sequence ID" value="XM_046735513.1"/>
</dbReference>
<evidence type="ECO:0000313" key="5">
    <source>
        <dbReference type="RefSeq" id="XP_015509372.1"/>
    </source>
</evidence>
<comment type="similarity">
    <text evidence="1">Belongs to the FAM110 family.</text>
</comment>
<dbReference type="PANTHER" id="PTHR14758:SF1">
    <property type="entry name" value="CENTROSOME-ASSOCIATED FAM110 C-TERMINAL DOMAIN-CONTAINING PROTEIN"/>
    <property type="match status" value="1"/>
</dbReference>
<dbReference type="GeneID" id="107216636"/>
<evidence type="ECO:0000256" key="2">
    <source>
        <dbReference type="SAM" id="MobiDB-lite"/>
    </source>
</evidence>
<keyword evidence="4" id="KW-1185">Reference proteome</keyword>
<feature type="compositionally biased region" description="Pro residues" evidence="2">
    <location>
        <begin position="162"/>
        <end position="172"/>
    </location>
</feature>
<protein>
    <submittedName>
        <fullName evidence="6">Serine/arginine repetitive matrix protein 2 isoform X1</fullName>
    </submittedName>
    <submittedName>
        <fullName evidence="5">Uncharacterized protein LOC107216636</fullName>
    </submittedName>
</protein>
<feature type="region of interest" description="Disordered" evidence="2">
    <location>
        <begin position="1"/>
        <end position="22"/>
    </location>
</feature>
<accession>A0A6J0B5C9</accession>